<keyword evidence="9" id="KW-1185">Reference proteome</keyword>
<dbReference type="SMART" id="SM00195">
    <property type="entry name" value="DSPc"/>
    <property type="match status" value="1"/>
</dbReference>
<accession>A0A9P5Z5N4</accession>
<comment type="catalytic activity">
    <reaction evidence="4">
        <text>O-phospho-L-seryl-[protein] + H2O = L-seryl-[protein] + phosphate</text>
        <dbReference type="Rhea" id="RHEA:20629"/>
        <dbReference type="Rhea" id="RHEA-COMP:9863"/>
        <dbReference type="Rhea" id="RHEA-COMP:11604"/>
        <dbReference type="ChEBI" id="CHEBI:15377"/>
        <dbReference type="ChEBI" id="CHEBI:29999"/>
        <dbReference type="ChEBI" id="CHEBI:43474"/>
        <dbReference type="ChEBI" id="CHEBI:83421"/>
        <dbReference type="EC" id="3.1.3.16"/>
    </reaction>
</comment>
<dbReference type="GO" id="GO:0004725">
    <property type="term" value="F:protein tyrosine phosphatase activity"/>
    <property type="evidence" value="ECO:0007669"/>
    <property type="project" value="TreeGrafter"/>
</dbReference>
<dbReference type="PROSITE" id="PS00383">
    <property type="entry name" value="TYR_PHOSPHATASE_1"/>
    <property type="match status" value="1"/>
</dbReference>
<dbReference type="CDD" id="cd14498">
    <property type="entry name" value="DSP"/>
    <property type="match status" value="1"/>
</dbReference>
<comment type="caution">
    <text evidence="8">The sequence shown here is derived from an EMBL/GenBank/DDBJ whole genome shotgun (WGS) entry which is preliminary data.</text>
</comment>
<dbReference type="Proteomes" id="UP000807469">
    <property type="component" value="Unassembled WGS sequence"/>
</dbReference>
<dbReference type="InterPro" id="IPR000387">
    <property type="entry name" value="Tyr_Pase_dom"/>
</dbReference>
<evidence type="ECO:0000313" key="9">
    <source>
        <dbReference type="Proteomes" id="UP000807469"/>
    </source>
</evidence>
<dbReference type="AlphaFoldDB" id="A0A9P5Z5N4"/>
<feature type="domain" description="Tyrosine specific protein phosphatases" evidence="7">
    <location>
        <begin position="91"/>
        <end position="154"/>
    </location>
</feature>
<reference evidence="8" key="1">
    <citation type="submission" date="2020-11" db="EMBL/GenBank/DDBJ databases">
        <authorList>
            <consortium name="DOE Joint Genome Institute"/>
            <person name="Ahrendt S."/>
            <person name="Riley R."/>
            <person name="Andreopoulos W."/>
            <person name="Labutti K."/>
            <person name="Pangilinan J."/>
            <person name="Ruiz-Duenas F.J."/>
            <person name="Barrasa J.M."/>
            <person name="Sanchez-Garcia M."/>
            <person name="Camarero S."/>
            <person name="Miyauchi S."/>
            <person name="Serrano A."/>
            <person name="Linde D."/>
            <person name="Babiker R."/>
            <person name="Drula E."/>
            <person name="Ayuso-Fernandez I."/>
            <person name="Pacheco R."/>
            <person name="Padilla G."/>
            <person name="Ferreira P."/>
            <person name="Barriuso J."/>
            <person name="Kellner H."/>
            <person name="Castanera R."/>
            <person name="Alfaro M."/>
            <person name="Ramirez L."/>
            <person name="Pisabarro A.G."/>
            <person name="Kuo A."/>
            <person name="Tritt A."/>
            <person name="Lipzen A."/>
            <person name="He G."/>
            <person name="Yan M."/>
            <person name="Ng V."/>
            <person name="Cullen D."/>
            <person name="Martin F."/>
            <person name="Rosso M.-N."/>
            <person name="Henrissat B."/>
            <person name="Hibbett D."/>
            <person name="Martinez A.T."/>
            <person name="Grigoriev I.V."/>
        </authorList>
    </citation>
    <scope>NUCLEOTIDE SEQUENCE</scope>
    <source>
        <strain evidence="8">CIRM-BRFM 674</strain>
    </source>
</reference>
<comment type="similarity">
    <text evidence="1">Belongs to the protein-tyrosine phosphatase family. Non-receptor class dual specificity subfamily.</text>
</comment>
<name>A0A9P5Z5N4_9AGAR</name>
<protein>
    <submittedName>
        <fullName evidence="8">Phosphatases II</fullName>
    </submittedName>
</protein>
<dbReference type="InterPro" id="IPR000340">
    <property type="entry name" value="Dual-sp_phosphatase_cat-dom"/>
</dbReference>
<evidence type="ECO:0000256" key="5">
    <source>
        <dbReference type="ARBA" id="ARBA00048336"/>
    </source>
</evidence>
<dbReference type="InterPro" id="IPR016130">
    <property type="entry name" value="Tyr_Pase_AS"/>
</dbReference>
<dbReference type="Pfam" id="PF00782">
    <property type="entry name" value="DSPc"/>
    <property type="match status" value="1"/>
</dbReference>
<keyword evidence="3" id="KW-0904">Protein phosphatase</keyword>
<organism evidence="8 9">
    <name type="scientific">Pholiota conissans</name>
    <dbReference type="NCBI Taxonomy" id="109636"/>
    <lineage>
        <taxon>Eukaryota</taxon>
        <taxon>Fungi</taxon>
        <taxon>Dikarya</taxon>
        <taxon>Basidiomycota</taxon>
        <taxon>Agaricomycotina</taxon>
        <taxon>Agaricomycetes</taxon>
        <taxon>Agaricomycetidae</taxon>
        <taxon>Agaricales</taxon>
        <taxon>Agaricineae</taxon>
        <taxon>Strophariaceae</taxon>
        <taxon>Pholiota</taxon>
    </lineage>
</organism>
<evidence type="ECO:0000256" key="4">
    <source>
        <dbReference type="ARBA" id="ARBA00047761"/>
    </source>
</evidence>
<comment type="catalytic activity">
    <reaction evidence="5">
        <text>O-phospho-L-threonyl-[protein] + H2O = L-threonyl-[protein] + phosphate</text>
        <dbReference type="Rhea" id="RHEA:47004"/>
        <dbReference type="Rhea" id="RHEA-COMP:11060"/>
        <dbReference type="Rhea" id="RHEA-COMP:11605"/>
        <dbReference type="ChEBI" id="CHEBI:15377"/>
        <dbReference type="ChEBI" id="CHEBI:30013"/>
        <dbReference type="ChEBI" id="CHEBI:43474"/>
        <dbReference type="ChEBI" id="CHEBI:61977"/>
        <dbReference type="EC" id="3.1.3.16"/>
    </reaction>
</comment>
<dbReference type="OrthoDB" id="2017893at2759"/>
<feature type="domain" description="Tyrosine-protein phosphatase" evidence="6">
    <location>
        <begin position="31"/>
        <end position="176"/>
    </location>
</feature>
<proteinExistence type="inferred from homology"/>
<dbReference type="PROSITE" id="PS50054">
    <property type="entry name" value="TYR_PHOSPHATASE_DUAL"/>
    <property type="match status" value="1"/>
</dbReference>
<evidence type="ECO:0000256" key="3">
    <source>
        <dbReference type="ARBA" id="ARBA00022912"/>
    </source>
</evidence>
<evidence type="ECO:0000313" key="8">
    <source>
        <dbReference type="EMBL" id="KAF9480500.1"/>
    </source>
</evidence>
<evidence type="ECO:0000256" key="2">
    <source>
        <dbReference type="ARBA" id="ARBA00022801"/>
    </source>
</evidence>
<dbReference type="GO" id="GO:0007165">
    <property type="term" value="P:signal transduction"/>
    <property type="evidence" value="ECO:0007669"/>
    <property type="project" value="TreeGrafter"/>
</dbReference>
<gene>
    <name evidence="8" type="ORF">BDN70DRAFT_912660</name>
</gene>
<evidence type="ECO:0000259" key="7">
    <source>
        <dbReference type="PROSITE" id="PS50056"/>
    </source>
</evidence>
<dbReference type="InterPro" id="IPR020422">
    <property type="entry name" value="TYR_PHOSPHATASE_DUAL_dom"/>
</dbReference>
<evidence type="ECO:0000259" key="6">
    <source>
        <dbReference type="PROSITE" id="PS50054"/>
    </source>
</evidence>
<dbReference type="Gene3D" id="3.90.190.10">
    <property type="entry name" value="Protein tyrosine phosphatase superfamily"/>
    <property type="match status" value="1"/>
</dbReference>
<dbReference type="SUPFAM" id="SSF52799">
    <property type="entry name" value="(Phosphotyrosine protein) phosphatases II"/>
    <property type="match status" value="1"/>
</dbReference>
<sequence>MLSFPAANWEKARTVMKPSQAAARNSGFGRLASRITPRLYLSDYFTASDPEKLAMHGITHVISVVDFNPSIPSIIERDRILHIPVVDKSDADILQYLDRTTEFILQALEENETNKVLVHCLQGISRSATVVCAYLVATTEKTAIESIAHVQSIRGIVCPNIGFRTQLEQYSPFTRGSEVDAAQRNSSATQEI</sequence>
<dbReference type="PROSITE" id="PS50056">
    <property type="entry name" value="TYR_PHOSPHATASE_2"/>
    <property type="match status" value="1"/>
</dbReference>
<dbReference type="GO" id="GO:0004722">
    <property type="term" value="F:protein serine/threonine phosphatase activity"/>
    <property type="evidence" value="ECO:0007669"/>
    <property type="project" value="UniProtKB-EC"/>
</dbReference>
<dbReference type="InterPro" id="IPR029021">
    <property type="entry name" value="Prot-tyrosine_phosphatase-like"/>
</dbReference>
<dbReference type="PANTHER" id="PTHR45948">
    <property type="entry name" value="DUAL SPECIFICITY PROTEIN PHOSPHATASE DDB_G0269404-RELATED"/>
    <property type="match status" value="1"/>
</dbReference>
<dbReference type="GO" id="GO:0005829">
    <property type="term" value="C:cytosol"/>
    <property type="evidence" value="ECO:0007669"/>
    <property type="project" value="TreeGrafter"/>
</dbReference>
<keyword evidence="2" id="KW-0378">Hydrolase</keyword>
<dbReference type="EMBL" id="MU155193">
    <property type="protein sequence ID" value="KAF9480500.1"/>
    <property type="molecule type" value="Genomic_DNA"/>
</dbReference>
<dbReference type="PANTHER" id="PTHR45948:SF2">
    <property type="entry name" value="DUAL SPECIFICITY PROTEIN PHOSPHATASE"/>
    <property type="match status" value="1"/>
</dbReference>
<evidence type="ECO:0000256" key="1">
    <source>
        <dbReference type="ARBA" id="ARBA00008601"/>
    </source>
</evidence>